<dbReference type="FunCoup" id="D6TGY4">
    <property type="interactions" value="6"/>
</dbReference>
<evidence type="ECO:0000259" key="5">
    <source>
        <dbReference type="PROSITE" id="PS50975"/>
    </source>
</evidence>
<evidence type="ECO:0000256" key="2">
    <source>
        <dbReference type="ARBA" id="ARBA00022741"/>
    </source>
</evidence>
<evidence type="ECO:0000313" key="6">
    <source>
        <dbReference type="EMBL" id="EFH88913.1"/>
    </source>
</evidence>
<dbReference type="Proteomes" id="UP000004508">
    <property type="component" value="Unassembled WGS sequence"/>
</dbReference>
<dbReference type="STRING" id="485913.Krac_10426"/>
<dbReference type="SUPFAM" id="SSF56059">
    <property type="entry name" value="Glutathione synthetase ATP-binding domain-like"/>
    <property type="match status" value="1"/>
</dbReference>
<dbReference type="InterPro" id="IPR011761">
    <property type="entry name" value="ATP-grasp"/>
</dbReference>
<evidence type="ECO:0000256" key="4">
    <source>
        <dbReference type="PROSITE-ProRule" id="PRU00409"/>
    </source>
</evidence>
<gene>
    <name evidence="6" type="ORF">Krac_10426</name>
</gene>
<dbReference type="OrthoDB" id="9803907at2"/>
<evidence type="ECO:0000256" key="3">
    <source>
        <dbReference type="ARBA" id="ARBA00022840"/>
    </source>
</evidence>
<accession>D6TGY4</accession>
<dbReference type="PROSITE" id="PS50975">
    <property type="entry name" value="ATP_GRASP"/>
    <property type="match status" value="1"/>
</dbReference>
<feature type="domain" description="ATP-grasp" evidence="5">
    <location>
        <begin position="126"/>
        <end position="320"/>
    </location>
</feature>
<keyword evidence="3 4" id="KW-0067">ATP-binding</keyword>
<dbReference type="GO" id="GO:0046872">
    <property type="term" value="F:metal ion binding"/>
    <property type="evidence" value="ECO:0007669"/>
    <property type="project" value="InterPro"/>
</dbReference>
<evidence type="ECO:0000256" key="1">
    <source>
        <dbReference type="ARBA" id="ARBA00022598"/>
    </source>
</evidence>
<organism evidence="6 7">
    <name type="scientific">Ktedonobacter racemifer DSM 44963</name>
    <dbReference type="NCBI Taxonomy" id="485913"/>
    <lineage>
        <taxon>Bacteria</taxon>
        <taxon>Bacillati</taxon>
        <taxon>Chloroflexota</taxon>
        <taxon>Ktedonobacteria</taxon>
        <taxon>Ktedonobacterales</taxon>
        <taxon>Ktedonobacteraceae</taxon>
        <taxon>Ktedonobacter</taxon>
    </lineage>
</organism>
<dbReference type="Pfam" id="PF13535">
    <property type="entry name" value="ATP-grasp_4"/>
    <property type="match status" value="1"/>
</dbReference>
<dbReference type="InterPro" id="IPR052032">
    <property type="entry name" value="ATP-dep_AA_Ligase"/>
</dbReference>
<keyword evidence="1" id="KW-0436">Ligase</keyword>
<keyword evidence="2 4" id="KW-0547">Nucleotide-binding</keyword>
<dbReference type="GO" id="GO:0005524">
    <property type="term" value="F:ATP binding"/>
    <property type="evidence" value="ECO:0007669"/>
    <property type="project" value="UniProtKB-UniRule"/>
</dbReference>
<dbReference type="Gene3D" id="3.30.470.20">
    <property type="entry name" value="ATP-grasp fold, B domain"/>
    <property type="match status" value="1"/>
</dbReference>
<dbReference type="EMBL" id="ADVG01000001">
    <property type="protein sequence ID" value="EFH88913.1"/>
    <property type="molecule type" value="Genomic_DNA"/>
</dbReference>
<keyword evidence="7" id="KW-1185">Reference proteome</keyword>
<dbReference type="eggNOG" id="COG1181">
    <property type="taxonomic scope" value="Bacteria"/>
</dbReference>
<proteinExistence type="predicted"/>
<dbReference type="AlphaFoldDB" id="D6TGY4"/>
<dbReference type="RefSeq" id="WP_007905142.1">
    <property type="nucleotide sequence ID" value="NZ_ADVG01000001.1"/>
</dbReference>
<protein>
    <recommendedName>
        <fullName evidence="5">ATP-grasp domain-containing protein</fullName>
    </recommendedName>
</protein>
<reference evidence="6 7" key="1">
    <citation type="journal article" date="2011" name="Stand. Genomic Sci.">
        <title>Non-contiguous finished genome sequence and contextual data of the filamentous soil bacterium Ktedonobacter racemifer type strain (SOSP1-21).</title>
        <authorList>
            <person name="Chang Y.J."/>
            <person name="Land M."/>
            <person name="Hauser L."/>
            <person name="Chertkov O."/>
            <person name="Del Rio T.G."/>
            <person name="Nolan M."/>
            <person name="Copeland A."/>
            <person name="Tice H."/>
            <person name="Cheng J.F."/>
            <person name="Lucas S."/>
            <person name="Han C."/>
            <person name="Goodwin L."/>
            <person name="Pitluck S."/>
            <person name="Ivanova N."/>
            <person name="Ovchinikova G."/>
            <person name="Pati A."/>
            <person name="Chen A."/>
            <person name="Palaniappan K."/>
            <person name="Mavromatis K."/>
            <person name="Liolios K."/>
            <person name="Brettin T."/>
            <person name="Fiebig A."/>
            <person name="Rohde M."/>
            <person name="Abt B."/>
            <person name="Goker M."/>
            <person name="Detter J.C."/>
            <person name="Woyke T."/>
            <person name="Bristow J."/>
            <person name="Eisen J.A."/>
            <person name="Markowitz V."/>
            <person name="Hugenholtz P."/>
            <person name="Kyrpides N.C."/>
            <person name="Klenk H.P."/>
            <person name="Lapidus A."/>
        </authorList>
    </citation>
    <scope>NUCLEOTIDE SEQUENCE [LARGE SCALE GENOMIC DNA]</scope>
    <source>
        <strain evidence="7">DSM 44963</strain>
    </source>
</reference>
<dbReference type="InParanoid" id="D6TGY4"/>
<comment type="caution">
    <text evidence="6">The sequence shown here is derived from an EMBL/GenBank/DDBJ whole genome shotgun (WGS) entry which is preliminary data.</text>
</comment>
<sequence length="434" mass="49376">MSIKRKAGFILFGGFTASIYPAILTTLKECQFTVLVIDDPDPMYYHFLRIRAFDAKHPFWQMDEIVFISPVSQNTILKQVLAWESKYDIRGLCCIEEEFVEIAGIVANCLSVPHPGLHAARVCSDKFLQRTYLREWSPNFTVLTPRDRQEICSHFHTFPILLKPTKRHSSSGVQLINDQQTLLSRLSDYEPEENLLLEEYILGREFSVEALVQKGVVIFSNITQKRTREVNNRFFIPISHTVPAVDLTNDETANLLRTNQLALQRLEFQDGIAHAEYRIASDGRVYLIEIAARCPGGSIMTLYHLATGKPLESVIINLALGIHTDYPQPQRFARQVYLNHYPGFLYDVVITNSFYSSPIWLPLTGVVRALRPGLIDEPATLRTIIVFKSRGEWLEEVTSGEDRVATYLIDAAQPDDLDRLEQSLLAAMTVLTTI</sequence>
<evidence type="ECO:0000313" key="7">
    <source>
        <dbReference type="Proteomes" id="UP000004508"/>
    </source>
</evidence>
<name>D6TGY4_KTERA</name>
<dbReference type="PANTHER" id="PTHR43585">
    <property type="entry name" value="FUMIPYRROLE BIOSYNTHESIS PROTEIN C"/>
    <property type="match status" value="1"/>
</dbReference>
<dbReference type="PANTHER" id="PTHR43585:SF2">
    <property type="entry name" value="ATP-GRASP ENZYME FSQD"/>
    <property type="match status" value="1"/>
</dbReference>
<dbReference type="GO" id="GO:0016874">
    <property type="term" value="F:ligase activity"/>
    <property type="evidence" value="ECO:0007669"/>
    <property type="project" value="UniProtKB-KW"/>
</dbReference>